<feature type="compositionally biased region" description="Polar residues" evidence="4">
    <location>
        <begin position="468"/>
        <end position="477"/>
    </location>
</feature>
<dbReference type="OrthoDB" id="823504at2759"/>
<dbReference type="SMART" id="SM00248">
    <property type="entry name" value="ANK"/>
    <property type="match status" value="3"/>
</dbReference>
<evidence type="ECO:0000256" key="2">
    <source>
        <dbReference type="ARBA" id="ARBA00023043"/>
    </source>
</evidence>
<keyword evidence="2 3" id="KW-0040">ANK repeat</keyword>
<evidence type="ECO:0000313" key="5">
    <source>
        <dbReference type="Proteomes" id="UP000694843"/>
    </source>
</evidence>
<sequence length="787" mass="85689">MPGLMIVSRDEDLVKYSCIHSKFMLRIKTGQLEPLLKQSQALPLEALPLEALPSELLPLEALPSDALPLEALIREDLAPRPTCDDDEQATGGFEAAASRKQQLSGISTAPYLDNRSDPRSDGSSSGDCEVPLVFTNAVHIAIDCGAADVLRLLLRYGVPPDRPGVPVASAAQQTSATSKSAKPSPKVSPTGLGSEVLDERTRDMKLNFKPDTEGVSARQSCGVWRDHSKRSPCEATTDLRPEFEERKMRYRQEEELRKRQAMAPNYDEEIKKRETANEKLRRDIEEAMRIRDLEEKRRLKDEEEEEKRKALEAEEGKDKFRSNGREELESISEGNPMTIPEDPSLEDEETGQEKRDGDDKKTVSRRVSWVPEVAEKSAGGSREKPAYKRRHSAIVRRAVVTFQRQRSFSLDSQQQQVRETDGVVSEGATVRLTDPIGERNRSQPRYFTFTQAQPWEPSRPPNMAGHRSASSRFSSQGPAAGEGSAKLLILNTSIAQDRLTVCCDGGGRRSFAEVYTRDHLYSLPPLFLAACKGNTAITYLLLKYGAAALVVDPLGNTPLHLAVCQRSVNWESVLDLLEFGASITLRNSMGTRPLDLHNSLARLQEQLVTDCFAVFEPPTRAEPEAEAASQREQQQPAPKQASSLFKRLQGVASRDKGTSVNTAGAGSKGRASVHTTNSSAGAGGTAGVHCSSGGRVSSAGVGGTATAPSATSGGGSIVVGGGGSGTSRDMDELSLASTEAVLHPSGSVRSRSSVVHDQCLELTLEDLSQLGNRRRLRKLHEEGMETV</sequence>
<dbReference type="RefSeq" id="XP_047735904.1">
    <property type="nucleotide sequence ID" value="XM_047879948.1"/>
</dbReference>
<feature type="compositionally biased region" description="Gly residues" evidence="4">
    <location>
        <begin position="712"/>
        <end position="725"/>
    </location>
</feature>
<feature type="compositionally biased region" description="Basic and acidic residues" evidence="4">
    <location>
        <begin position="299"/>
        <end position="328"/>
    </location>
</feature>
<dbReference type="AlphaFoldDB" id="A0A979FHW2"/>
<evidence type="ECO:0000256" key="1">
    <source>
        <dbReference type="ARBA" id="ARBA00022737"/>
    </source>
</evidence>
<dbReference type="InterPro" id="IPR036770">
    <property type="entry name" value="Ankyrin_rpt-contain_sf"/>
</dbReference>
<dbReference type="Gene3D" id="1.25.40.20">
    <property type="entry name" value="Ankyrin repeat-containing domain"/>
    <property type="match status" value="1"/>
</dbReference>
<feature type="repeat" description="ANK" evidence="3">
    <location>
        <begin position="554"/>
        <end position="588"/>
    </location>
</feature>
<accession>A0A979FHW2</accession>
<feature type="region of interest" description="Disordered" evidence="4">
    <location>
        <begin position="620"/>
        <end position="730"/>
    </location>
</feature>
<name>A0A979FHW2_HYAAZ</name>
<organism evidence="5 6">
    <name type="scientific">Hyalella azteca</name>
    <name type="common">Amphipod</name>
    <dbReference type="NCBI Taxonomy" id="294128"/>
    <lineage>
        <taxon>Eukaryota</taxon>
        <taxon>Metazoa</taxon>
        <taxon>Ecdysozoa</taxon>
        <taxon>Arthropoda</taxon>
        <taxon>Crustacea</taxon>
        <taxon>Multicrustacea</taxon>
        <taxon>Malacostraca</taxon>
        <taxon>Eumalacostraca</taxon>
        <taxon>Peracarida</taxon>
        <taxon>Amphipoda</taxon>
        <taxon>Senticaudata</taxon>
        <taxon>Talitrida</taxon>
        <taxon>Talitroidea</taxon>
        <taxon>Hyalellidae</taxon>
        <taxon>Hyalella</taxon>
    </lineage>
</organism>
<keyword evidence="1" id="KW-0677">Repeat</keyword>
<feature type="region of interest" description="Disordered" evidence="4">
    <location>
        <begin position="450"/>
        <end position="479"/>
    </location>
</feature>
<dbReference type="Pfam" id="PF12796">
    <property type="entry name" value="Ank_2"/>
    <property type="match status" value="1"/>
</dbReference>
<dbReference type="Proteomes" id="UP000694843">
    <property type="component" value="Unplaced"/>
</dbReference>
<keyword evidence="5" id="KW-1185">Reference proteome</keyword>
<feature type="region of interest" description="Disordered" evidence="4">
    <location>
        <begin position="80"/>
        <end position="126"/>
    </location>
</feature>
<protein>
    <submittedName>
        <fullName evidence="6">Uncharacterized protein LOC125177706</fullName>
    </submittedName>
</protein>
<feature type="region of interest" description="Disordered" evidence="4">
    <location>
        <begin position="165"/>
        <end position="193"/>
    </location>
</feature>
<dbReference type="InterPro" id="IPR002110">
    <property type="entry name" value="Ankyrin_rpt"/>
</dbReference>
<feature type="region of interest" description="Disordered" evidence="4">
    <location>
        <begin position="299"/>
        <end position="388"/>
    </location>
</feature>
<dbReference type="PANTHER" id="PTHR24166">
    <property type="entry name" value="ROLLING PEBBLES, ISOFORM B"/>
    <property type="match status" value="1"/>
</dbReference>
<dbReference type="PROSITE" id="PS50088">
    <property type="entry name" value="ANK_REPEAT"/>
    <property type="match status" value="1"/>
</dbReference>
<evidence type="ECO:0000256" key="3">
    <source>
        <dbReference type="PROSITE-ProRule" id="PRU00023"/>
    </source>
</evidence>
<evidence type="ECO:0000256" key="4">
    <source>
        <dbReference type="SAM" id="MobiDB-lite"/>
    </source>
</evidence>
<dbReference type="PANTHER" id="PTHR24166:SF48">
    <property type="entry name" value="PROTEIN VAPYRIN"/>
    <property type="match status" value="1"/>
</dbReference>
<feature type="compositionally biased region" description="Low complexity" evidence="4">
    <location>
        <begin position="626"/>
        <end position="638"/>
    </location>
</feature>
<dbReference type="SUPFAM" id="SSF48403">
    <property type="entry name" value="Ankyrin repeat"/>
    <property type="match status" value="1"/>
</dbReference>
<feature type="compositionally biased region" description="Low complexity" evidence="4">
    <location>
        <begin position="168"/>
        <end position="190"/>
    </location>
</feature>
<gene>
    <name evidence="6" type="primary">LOC125177706</name>
</gene>
<feature type="compositionally biased region" description="Basic and acidic residues" evidence="4">
    <location>
        <begin position="351"/>
        <end position="362"/>
    </location>
</feature>
<reference evidence="6" key="1">
    <citation type="submission" date="2025-08" db="UniProtKB">
        <authorList>
            <consortium name="RefSeq"/>
        </authorList>
    </citation>
    <scope>IDENTIFICATION</scope>
    <source>
        <tissue evidence="6">Whole organism</tissue>
    </source>
</reference>
<dbReference type="KEGG" id="hazt:125177706"/>
<proteinExistence type="predicted"/>
<dbReference type="GeneID" id="125177706"/>
<dbReference type="InterPro" id="IPR050889">
    <property type="entry name" value="Dendritic_Spine_Reg/Scaffold"/>
</dbReference>
<evidence type="ECO:0000313" key="6">
    <source>
        <dbReference type="RefSeq" id="XP_047735904.1"/>
    </source>
</evidence>
<dbReference type="PROSITE" id="PS50297">
    <property type="entry name" value="ANK_REP_REGION"/>
    <property type="match status" value="1"/>
</dbReference>